<evidence type="ECO:0000313" key="22">
    <source>
        <dbReference type="Proteomes" id="UP001378592"/>
    </source>
</evidence>
<dbReference type="CDD" id="cd00774">
    <property type="entry name" value="GlyRS-like_core"/>
    <property type="match status" value="1"/>
</dbReference>
<keyword evidence="10" id="KW-0547">Nucleotide-binding</keyword>
<dbReference type="Gene3D" id="3.30.930.10">
    <property type="entry name" value="Bira Bifunctional Protein, Domain 2"/>
    <property type="match status" value="1"/>
</dbReference>
<comment type="caution">
    <text evidence="21">The sequence shown here is derived from an EMBL/GenBank/DDBJ whole genome shotgun (WGS) entry which is preliminary data.</text>
</comment>
<dbReference type="CDD" id="cd00935">
    <property type="entry name" value="GlyRS_RNA"/>
    <property type="match status" value="1"/>
</dbReference>
<dbReference type="CDD" id="cd00858">
    <property type="entry name" value="GlyRS_anticodon"/>
    <property type="match status" value="1"/>
</dbReference>
<dbReference type="InterPro" id="IPR002314">
    <property type="entry name" value="aa-tRNA-synt_IIb"/>
</dbReference>
<reference evidence="21 22" key="1">
    <citation type="submission" date="2024-03" db="EMBL/GenBank/DDBJ databases">
        <title>The genome assembly and annotation of the cricket Gryllus longicercus Weissman &amp; Gray.</title>
        <authorList>
            <person name="Szrajer S."/>
            <person name="Gray D."/>
            <person name="Ylla G."/>
        </authorList>
    </citation>
    <scope>NUCLEOTIDE SEQUENCE [LARGE SCALE GENOMIC DNA]</scope>
    <source>
        <strain evidence="21">DAG 2021-001</strain>
        <tissue evidence="21">Whole body minus gut</tissue>
    </source>
</reference>
<evidence type="ECO:0000256" key="4">
    <source>
        <dbReference type="ARBA" id="ARBA00011738"/>
    </source>
</evidence>
<keyword evidence="8" id="KW-0436">Ligase</keyword>
<keyword evidence="12" id="KW-0648">Protein biosynthesis</keyword>
<dbReference type="FunFam" id="3.30.930.10:FF:000010">
    <property type="entry name" value="Glycyl-tRNA synthetase 1"/>
    <property type="match status" value="1"/>
</dbReference>
<dbReference type="Proteomes" id="UP001378592">
    <property type="component" value="Unassembled WGS sequence"/>
</dbReference>
<proteinExistence type="inferred from homology"/>
<dbReference type="Gene3D" id="3.30.40.230">
    <property type="match status" value="1"/>
</dbReference>
<evidence type="ECO:0000256" key="11">
    <source>
        <dbReference type="ARBA" id="ARBA00022840"/>
    </source>
</evidence>
<evidence type="ECO:0000256" key="14">
    <source>
        <dbReference type="ARBA" id="ARBA00023273"/>
    </source>
</evidence>
<dbReference type="Gene3D" id="3.40.50.800">
    <property type="entry name" value="Anticodon-binding domain"/>
    <property type="match status" value="1"/>
</dbReference>
<keyword evidence="22" id="KW-1185">Reference proteome</keyword>
<evidence type="ECO:0000256" key="5">
    <source>
        <dbReference type="ARBA" id="ARBA00012829"/>
    </source>
</evidence>
<evidence type="ECO:0000256" key="2">
    <source>
        <dbReference type="ARBA" id="ARBA00004496"/>
    </source>
</evidence>
<evidence type="ECO:0000256" key="6">
    <source>
        <dbReference type="ARBA" id="ARBA00019404"/>
    </source>
</evidence>
<comment type="subcellular location">
    <subcellularLocation>
        <location evidence="1">Cell projection</location>
        <location evidence="1">Axon</location>
    </subcellularLocation>
    <subcellularLocation>
        <location evidence="2">Cytoplasm</location>
    </subcellularLocation>
</comment>
<dbReference type="FunFam" id="3.40.50.800:FF:000004">
    <property type="entry name" value="Glycine--tRNA ligase 2"/>
    <property type="match status" value="1"/>
</dbReference>
<dbReference type="SMART" id="SM00991">
    <property type="entry name" value="WHEP-TRS"/>
    <property type="match status" value="1"/>
</dbReference>
<dbReference type="Pfam" id="PF00458">
    <property type="entry name" value="WHEP-TRS"/>
    <property type="match status" value="1"/>
</dbReference>
<dbReference type="EMBL" id="JAZDUA010000142">
    <property type="protein sequence ID" value="KAK7866633.1"/>
    <property type="molecule type" value="Genomic_DNA"/>
</dbReference>
<dbReference type="PROSITE" id="PS00762">
    <property type="entry name" value="WHEP_TRS_1"/>
    <property type="match status" value="1"/>
</dbReference>
<evidence type="ECO:0000256" key="3">
    <source>
        <dbReference type="ARBA" id="ARBA00008226"/>
    </source>
</evidence>
<dbReference type="NCBIfam" id="TIGR00389">
    <property type="entry name" value="glyS_dimeric"/>
    <property type="match status" value="1"/>
</dbReference>
<dbReference type="InterPro" id="IPR002315">
    <property type="entry name" value="tRNA-synt_gly"/>
</dbReference>
<dbReference type="AlphaFoldDB" id="A0AAN9VMD9"/>
<protein>
    <recommendedName>
        <fullName evidence="6">Glycine--tRNA ligase</fullName>
        <ecNumber evidence="5">6.1.1.14</ecNumber>
    </recommendedName>
    <alternativeName>
        <fullName evidence="15">Diadenosine tetraphosphate synthetase</fullName>
    </alternativeName>
    <alternativeName>
        <fullName evidence="18">Glycyl-tRNA synthetase</fullName>
    </alternativeName>
</protein>
<evidence type="ECO:0000256" key="16">
    <source>
        <dbReference type="ARBA" id="ARBA00048436"/>
    </source>
</evidence>
<dbReference type="Pfam" id="PF03129">
    <property type="entry name" value="HGTP_anticodon"/>
    <property type="match status" value="1"/>
</dbReference>
<evidence type="ECO:0000256" key="17">
    <source>
        <dbReference type="ARBA" id="ARBA00049523"/>
    </source>
</evidence>
<dbReference type="PANTHER" id="PTHR10745">
    <property type="entry name" value="GLYCYL-TRNA SYNTHETASE/DNA POLYMERASE SUBUNIT GAMMA-2"/>
    <property type="match status" value="1"/>
</dbReference>
<comment type="subunit">
    <text evidence="4">Homodimer.</text>
</comment>
<evidence type="ECO:0000256" key="15">
    <source>
        <dbReference type="ARBA" id="ARBA00030057"/>
    </source>
</evidence>
<keyword evidence="7" id="KW-0963">Cytoplasm</keyword>
<dbReference type="GO" id="GO:0004820">
    <property type="term" value="F:glycine-tRNA ligase activity"/>
    <property type="evidence" value="ECO:0007669"/>
    <property type="project" value="UniProtKB-EC"/>
</dbReference>
<dbReference type="InterPro" id="IPR004154">
    <property type="entry name" value="Anticodon-bd"/>
</dbReference>
<evidence type="ECO:0000256" key="18">
    <source>
        <dbReference type="ARBA" id="ARBA00078924"/>
    </source>
</evidence>
<dbReference type="InterPro" id="IPR027031">
    <property type="entry name" value="Gly-tRNA_synthase/POLG2"/>
</dbReference>
<gene>
    <name evidence="21" type="ORF">R5R35_011539</name>
</gene>
<comment type="catalytic activity">
    <reaction evidence="17">
        <text>tRNA(Gly) + glycine + ATP = glycyl-tRNA(Gly) + AMP + diphosphate</text>
        <dbReference type="Rhea" id="RHEA:16013"/>
        <dbReference type="Rhea" id="RHEA-COMP:9664"/>
        <dbReference type="Rhea" id="RHEA-COMP:9683"/>
        <dbReference type="ChEBI" id="CHEBI:30616"/>
        <dbReference type="ChEBI" id="CHEBI:33019"/>
        <dbReference type="ChEBI" id="CHEBI:57305"/>
        <dbReference type="ChEBI" id="CHEBI:78442"/>
        <dbReference type="ChEBI" id="CHEBI:78522"/>
        <dbReference type="ChEBI" id="CHEBI:456215"/>
        <dbReference type="EC" id="6.1.1.14"/>
    </reaction>
    <physiologicalReaction direction="left-to-right" evidence="17">
        <dbReference type="Rhea" id="RHEA:16014"/>
    </physiologicalReaction>
</comment>
<dbReference type="NCBIfam" id="NF003211">
    <property type="entry name" value="PRK04173.1"/>
    <property type="match status" value="1"/>
</dbReference>
<evidence type="ECO:0000256" key="9">
    <source>
        <dbReference type="ARBA" id="ARBA00022679"/>
    </source>
</evidence>
<dbReference type="Pfam" id="PF00587">
    <property type="entry name" value="tRNA-synt_2b"/>
    <property type="match status" value="1"/>
</dbReference>
<comment type="catalytic activity">
    <reaction evidence="16">
        <text>2 ATP + H(+) = P(1),P(4)-bis(5'-adenosyl) tetraphosphate + diphosphate</text>
        <dbReference type="Rhea" id="RHEA:34935"/>
        <dbReference type="ChEBI" id="CHEBI:15378"/>
        <dbReference type="ChEBI" id="CHEBI:30616"/>
        <dbReference type="ChEBI" id="CHEBI:33019"/>
        <dbReference type="ChEBI" id="CHEBI:58141"/>
    </reaction>
    <physiologicalReaction direction="left-to-right" evidence="16">
        <dbReference type="Rhea" id="RHEA:34936"/>
    </physiologicalReaction>
</comment>
<dbReference type="PROSITE" id="PS51185">
    <property type="entry name" value="WHEP_TRS_2"/>
    <property type="match status" value="1"/>
</dbReference>
<dbReference type="FunFam" id="3.30.930.10:FF:000158">
    <property type="entry name" value="Glycyl-tRNA synthetase"/>
    <property type="match status" value="1"/>
</dbReference>
<keyword evidence="14" id="KW-0966">Cell projection</keyword>
<dbReference type="EC" id="6.1.1.14" evidence="5"/>
<comment type="similarity">
    <text evidence="3">Belongs to the class-II aminoacyl-tRNA synthetase family.</text>
</comment>
<dbReference type="SUPFAM" id="SSF52954">
    <property type="entry name" value="Class II aaRS ABD-related"/>
    <property type="match status" value="1"/>
</dbReference>
<dbReference type="Gene3D" id="1.10.287.10">
    <property type="entry name" value="S15/NS1, RNA-binding"/>
    <property type="match status" value="1"/>
</dbReference>
<dbReference type="InterPro" id="IPR036621">
    <property type="entry name" value="Anticodon-bd_dom_sf"/>
</dbReference>
<dbReference type="SUPFAM" id="SSF55681">
    <property type="entry name" value="Class II aaRS and biotin synthetases"/>
    <property type="match status" value="1"/>
</dbReference>
<keyword evidence="9" id="KW-0808">Transferase</keyword>
<dbReference type="SUPFAM" id="SSF47060">
    <property type="entry name" value="S15/NS1 RNA-binding domain"/>
    <property type="match status" value="1"/>
</dbReference>
<dbReference type="GO" id="GO:0030424">
    <property type="term" value="C:axon"/>
    <property type="evidence" value="ECO:0007669"/>
    <property type="project" value="UniProtKB-SubCell"/>
</dbReference>
<organism evidence="21 22">
    <name type="scientific">Gryllus longicercus</name>
    <dbReference type="NCBI Taxonomy" id="2509291"/>
    <lineage>
        <taxon>Eukaryota</taxon>
        <taxon>Metazoa</taxon>
        <taxon>Ecdysozoa</taxon>
        <taxon>Arthropoda</taxon>
        <taxon>Hexapoda</taxon>
        <taxon>Insecta</taxon>
        <taxon>Pterygota</taxon>
        <taxon>Neoptera</taxon>
        <taxon>Polyneoptera</taxon>
        <taxon>Orthoptera</taxon>
        <taxon>Ensifera</taxon>
        <taxon>Gryllidea</taxon>
        <taxon>Grylloidea</taxon>
        <taxon>Gryllidae</taxon>
        <taxon>Gryllinae</taxon>
        <taxon>Gryllus</taxon>
    </lineage>
</organism>
<evidence type="ECO:0000256" key="12">
    <source>
        <dbReference type="ARBA" id="ARBA00022917"/>
    </source>
</evidence>
<evidence type="ECO:0000259" key="20">
    <source>
        <dbReference type="PROSITE" id="PS51185"/>
    </source>
</evidence>
<keyword evidence="13" id="KW-0030">Aminoacyl-tRNA synthetase</keyword>
<dbReference type="InterPro" id="IPR006195">
    <property type="entry name" value="aa-tRNA-synth_II"/>
</dbReference>
<evidence type="ECO:0000259" key="19">
    <source>
        <dbReference type="PROSITE" id="PS50862"/>
    </source>
</evidence>
<dbReference type="FunFam" id="3.30.720.200:FF:000001">
    <property type="entry name" value="Glycine--tRNA ligase 2"/>
    <property type="match status" value="1"/>
</dbReference>
<dbReference type="InterPro" id="IPR000738">
    <property type="entry name" value="WHEP-TRS_dom"/>
</dbReference>
<dbReference type="GO" id="GO:0070150">
    <property type="term" value="P:mitochondrial glycyl-tRNA aminoacylation"/>
    <property type="evidence" value="ECO:0007669"/>
    <property type="project" value="TreeGrafter"/>
</dbReference>
<evidence type="ECO:0000256" key="13">
    <source>
        <dbReference type="ARBA" id="ARBA00023146"/>
    </source>
</evidence>
<dbReference type="InterPro" id="IPR033731">
    <property type="entry name" value="GlyRS-like_core"/>
</dbReference>
<evidence type="ECO:0000256" key="8">
    <source>
        <dbReference type="ARBA" id="ARBA00022598"/>
    </source>
</evidence>
<evidence type="ECO:0000256" key="10">
    <source>
        <dbReference type="ARBA" id="ARBA00022741"/>
    </source>
</evidence>
<dbReference type="FunFam" id="3.30.40.230:FF:000001">
    <property type="entry name" value="Glycine--tRNA ligase"/>
    <property type="match status" value="1"/>
</dbReference>
<dbReference type="GO" id="GO:0005739">
    <property type="term" value="C:mitochondrion"/>
    <property type="evidence" value="ECO:0007669"/>
    <property type="project" value="TreeGrafter"/>
</dbReference>
<evidence type="ECO:0000256" key="1">
    <source>
        <dbReference type="ARBA" id="ARBA00004489"/>
    </source>
</evidence>
<dbReference type="Gene3D" id="3.30.720.200">
    <property type="match status" value="1"/>
</dbReference>
<dbReference type="GO" id="GO:0005524">
    <property type="term" value="F:ATP binding"/>
    <property type="evidence" value="ECO:0007669"/>
    <property type="project" value="UniProtKB-KW"/>
</dbReference>
<keyword evidence="11" id="KW-0067">ATP-binding</keyword>
<dbReference type="InterPro" id="IPR009068">
    <property type="entry name" value="uS15_NS1_RNA-bd_sf"/>
</dbReference>
<dbReference type="PROSITE" id="PS50862">
    <property type="entry name" value="AA_TRNA_LIGASE_II"/>
    <property type="match status" value="1"/>
</dbReference>
<dbReference type="PANTHER" id="PTHR10745:SF0">
    <property type="entry name" value="GLYCINE--TRNA LIGASE"/>
    <property type="match status" value="1"/>
</dbReference>
<evidence type="ECO:0000256" key="7">
    <source>
        <dbReference type="ARBA" id="ARBA00022490"/>
    </source>
</evidence>
<name>A0AAN9VMD9_9ORTH</name>
<sequence length="735" mass="82637">MRPLFNLFFSVVFFPRSPPKTARSTFTSTWHLKEKAVWGSKKQHRNLKLRLHWETMADPKTEEILAPLRAAVKEQGDIVRNLKAAGAPDLDVKKAVAELKLRKKVLEEKELSLAPAATMFDRAKMEDLLKRRFFIDQSFAIYGGITGQYDFGPMGCALKANLLHAWRSFFVLEEQMLEVDCSVLTPEPVLKASGHVDRFADLMVKDIGTGECFRLDHLIKAHLEKVALDKKTSEATKEECKDIVVKLDGMKKEEMSQILQKFNIRSPLTGNELTEPIEFNLMFGTQIGPSGLVKGFLRPETAQGIFVNFKRLLEFNQGRLPFAAAQIGNAFRNEISPRSGLIRVREFTMAEIEHFCDPSNKNHPKFDSVRTTPVLLYSACNQMDGKSASLTTIGEAVDSNLIANQTLGYFMARIQLFLIRIGVDEKKLRFRQHMSNEMAHYACDCWDAELLTSYGWIECVGCADRSAFDLTQHTKATGVRLAAEKKLAEPKIVNITEPVPNKAAIGKAFKKEAKGIMEVLSAMDPVTVGQLEEDLASKGEHTVSLNGADYTLTKDMVMVQTHQKTVHVEEIIPSVIEPSFGIGRIMYALFEHNFKMREGDEQRTFFSLPPVVAPLKCSVLPLSGNPEFQPFVKKLSQELTRCDVSHKVDDSSGSIGRRYARTDEIAIPFGITIDFDSLKAPNSATLRERDTMGQVRISLDELPDVVRNLSFGKTTWAEVEEKYPKFEQQETTKAA</sequence>
<dbReference type="PRINTS" id="PR01043">
    <property type="entry name" value="TRNASYNTHGLY"/>
</dbReference>
<feature type="domain" description="WHEP-TRS" evidence="20">
    <location>
        <begin position="64"/>
        <end position="120"/>
    </location>
</feature>
<accession>A0AAN9VMD9</accession>
<dbReference type="GO" id="GO:0016740">
    <property type="term" value="F:transferase activity"/>
    <property type="evidence" value="ECO:0007669"/>
    <property type="project" value="UniProtKB-KW"/>
</dbReference>
<feature type="domain" description="Aminoacyl-transfer RNA synthetases class-II family profile" evidence="19">
    <location>
        <begin position="296"/>
        <end position="614"/>
    </location>
</feature>
<dbReference type="InterPro" id="IPR045864">
    <property type="entry name" value="aa-tRNA-synth_II/BPL/LPL"/>
</dbReference>
<evidence type="ECO:0000313" key="21">
    <source>
        <dbReference type="EMBL" id="KAK7866633.1"/>
    </source>
</evidence>